<organism evidence="7 8">
    <name type="scientific">Ohtaekwangia kribbensis</name>
    <dbReference type="NCBI Taxonomy" id="688913"/>
    <lineage>
        <taxon>Bacteria</taxon>
        <taxon>Pseudomonadati</taxon>
        <taxon>Bacteroidota</taxon>
        <taxon>Cytophagia</taxon>
        <taxon>Cytophagales</taxon>
        <taxon>Fulvivirgaceae</taxon>
        <taxon>Ohtaekwangia</taxon>
    </lineage>
</organism>
<dbReference type="InterPro" id="IPR013325">
    <property type="entry name" value="RNA_pol_sigma_r2"/>
</dbReference>
<evidence type="ECO:0000259" key="6">
    <source>
        <dbReference type="Pfam" id="PF08281"/>
    </source>
</evidence>
<evidence type="ECO:0000256" key="2">
    <source>
        <dbReference type="ARBA" id="ARBA00023015"/>
    </source>
</evidence>
<proteinExistence type="inferred from homology"/>
<dbReference type="InterPro" id="IPR013249">
    <property type="entry name" value="RNA_pol_sigma70_r4_t2"/>
</dbReference>
<feature type="domain" description="RNA polymerase sigma-70 region 2" evidence="5">
    <location>
        <begin position="34"/>
        <end position="96"/>
    </location>
</feature>
<dbReference type="Gene3D" id="1.10.1740.10">
    <property type="match status" value="1"/>
</dbReference>
<evidence type="ECO:0000256" key="4">
    <source>
        <dbReference type="ARBA" id="ARBA00023163"/>
    </source>
</evidence>
<name>A0ABW3K2Q8_9BACT</name>
<comment type="similarity">
    <text evidence="1">Belongs to the sigma-70 factor family. ECF subfamily.</text>
</comment>
<accession>A0ABW3K2Q8</accession>
<dbReference type="InterPro" id="IPR039425">
    <property type="entry name" value="RNA_pol_sigma-70-like"/>
</dbReference>
<dbReference type="EMBL" id="JBHTKA010000004">
    <property type="protein sequence ID" value="MFD1000372.1"/>
    <property type="molecule type" value="Genomic_DNA"/>
</dbReference>
<dbReference type="Pfam" id="PF04542">
    <property type="entry name" value="Sigma70_r2"/>
    <property type="match status" value="1"/>
</dbReference>
<keyword evidence="4" id="KW-0804">Transcription</keyword>
<dbReference type="InterPro" id="IPR013324">
    <property type="entry name" value="RNA_pol_sigma_r3/r4-like"/>
</dbReference>
<protein>
    <submittedName>
        <fullName evidence="7">RNA polymerase sigma-70 factor</fullName>
    </submittedName>
</protein>
<dbReference type="SUPFAM" id="SSF88946">
    <property type="entry name" value="Sigma2 domain of RNA polymerase sigma factors"/>
    <property type="match status" value="1"/>
</dbReference>
<dbReference type="RefSeq" id="WP_377579781.1">
    <property type="nucleotide sequence ID" value="NZ_JBHTKA010000004.1"/>
</dbReference>
<dbReference type="InterPro" id="IPR014327">
    <property type="entry name" value="RNA_pol_sigma70_bacteroid"/>
</dbReference>
<dbReference type="SUPFAM" id="SSF88659">
    <property type="entry name" value="Sigma3 and sigma4 domains of RNA polymerase sigma factors"/>
    <property type="match status" value="1"/>
</dbReference>
<dbReference type="PANTHER" id="PTHR43133">
    <property type="entry name" value="RNA POLYMERASE ECF-TYPE SIGMA FACTO"/>
    <property type="match status" value="1"/>
</dbReference>
<dbReference type="Gene3D" id="1.10.10.10">
    <property type="entry name" value="Winged helix-like DNA-binding domain superfamily/Winged helix DNA-binding domain"/>
    <property type="match status" value="1"/>
</dbReference>
<comment type="caution">
    <text evidence="7">The sequence shown here is derived from an EMBL/GenBank/DDBJ whole genome shotgun (WGS) entry which is preliminary data.</text>
</comment>
<dbReference type="Pfam" id="PF08281">
    <property type="entry name" value="Sigma70_r4_2"/>
    <property type="match status" value="1"/>
</dbReference>
<sequence length="189" mass="22738">MVNIYKGEKVQLPDQEIIKAIRQGNKDVFEQVFHACYENLCQYAFTILRDMDEAEDIVQSMFMKVWERREELNIQQSMRSYLFRAVYHQCINHLEHRTIKLKHREYGVYEGQHKVQQPEVFPEELSENIRIAVNDLPQQCRTIFMMSRYDELRYAEIAQKLNISVNTIENQISKALRILRLKLKDHFIL</sequence>
<dbReference type="InterPro" id="IPR007627">
    <property type="entry name" value="RNA_pol_sigma70_r2"/>
</dbReference>
<dbReference type="PANTHER" id="PTHR43133:SF46">
    <property type="entry name" value="RNA POLYMERASE SIGMA-70 FACTOR ECF SUBFAMILY"/>
    <property type="match status" value="1"/>
</dbReference>
<dbReference type="NCBIfam" id="TIGR02937">
    <property type="entry name" value="sigma70-ECF"/>
    <property type="match status" value="1"/>
</dbReference>
<evidence type="ECO:0000256" key="1">
    <source>
        <dbReference type="ARBA" id="ARBA00010641"/>
    </source>
</evidence>
<dbReference type="NCBIfam" id="TIGR02985">
    <property type="entry name" value="Sig70_bacteroi1"/>
    <property type="match status" value="1"/>
</dbReference>
<evidence type="ECO:0000256" key="3">
    <source>
        <dbReference type="ARBA" id="ARBA00023082"/>
    </source>
</evidence>
<keyword evidence="8" id="KW-1185">Reference proteome</keyword>
<evidence type="ECO:0000259" key="5">
    <source>
        <dbReference type="Pfam" id="PF04542"/>
    </source>
</evidence>
<keyword evidence="3" id="KW-0731">Sigma factor</keyword>
<evidence type="ECO:0000313" key="8">
    <source>
        <dbReference type="Proteomes" id="UP001597112"/>
    </source>
</evidence>
<feature type="domain" description="RNA polymerase sigma factor 70 region 4 type 2" evidence="6">
    <location>
        <begin position="129"/>
        <end position="177"/>
    </location>
</feature>
<dbReference type="InterPro" id="IPR014284">
    <property type="entry name" value="RNA_pol_sigma-70_dom"/>
</dbReference>
<evidence type="ECO:0000313" key="7">
    <source>
        <dbReference type="EMBL" id="MFD1000372.1"/>
    </source>
</evidence>
<dbReference type="InterPro" id="IPR036388">
    <property type="entry name" value="WH-like_DNA-bd_sf"/>
</dbReference>
<gene>
    <name evidence="7" type="ORF">ACFQ21_13700</name>
</gene>
<keyword evidence="2" id="KW-0805">Transcription regulation</keyword>
<dbReference type="Proteomes" id="UP001597112">
    <property type="component" value="Unassembled WGS sequence"/>
</dbReference>
<reference evidence="8" key="1">
    <citation type="journal article" date="2019" name="Int. J. Syst. Evol. Microbiol.">
        <title>The Global Catalogue of Microorganisms (GCM) 10K type strain sequencing project: providing services to taxonomists for standard genome sequencing and annotation.</title>
        <authorList>
            <consortium name="The Broad Institute Genomics Platform"/>
            <consortium name="The Broad Institute Genome Sequencing Center for Infectious Disease"/>
            <person name="Wu L."/>
            <person name="Ma J."/>
        </authorList>
    </citation>
    <scope>NUCLEOTIDE SEQUENCE [LARGE SCALE GENOMIC DNA]</scope>
    <source>
        <strain evidence="8">CCUG 58938</strain>
    </source>
</reference>